<feature type="compositionally biased region" description="Basic residues" evidence="1">
    <location>
        <begin position="112"/>
        <end position="123"/>
    </location>
</feature>
<feature type="non-terminal residue" evidence="2">
    <location>
        <position position="254"/>
    </location>
</feature>
<evidence type="ECO:0000256" key="1">
    <source>
        <dbReference type="SAM" id="MobiDB-lite"/>
    </source>
</evidence>
<name>A0A6J4KH64_9BACT</name>
<dbReference type="AlphaFoldDB" id="A0A6J4KH64"/>
<reference evidence="2" key="1">
    <citation type="submission" date="2020-02" db="EMBL/GenBank/DDBJ databases">
        <authorList>
            <person name="Meier V. D."/>
        </authorList>
    </citation>
    <scope>NUCLEOTIDE SEQUENCE</scope>
    <source>
        <strain evidence="2">AVDCRST_MAG40</strain>
    </source>
</reference>
<organism evidence="2">
    <name type="scientific">uncultured Gemmatimonadaceae bacterium</name>
    <dbReference type="NCBI Taxonomy" id="246130"/>
    <lineage>
        <taxon>Bacteria</taxon>
        <taxon>Pseudomonadati</taxon>
        <taxon>Gemmatimonadota</taxon>
        <taxon>Gemmatimonadia</taxon>
        <taxon>Gemmatimonadales</taxon>
        <taxon>Gemmatimonadaceae</taxon>
        <taxon>environmental samples</taxon>
    </lineage>
</organism>
<accession>A0A6J4KH64</accession>
<gene>
    <name evidence="2" type="ORF">AVDCRST_MAG40-670</name>
</gene>
<feature type="compositionally biased region" description="Basic residues" evidence="1">
    <location>
        <begin position="214"/>
        <end position="230"/>
    </location>
</feature>
<proteinExistence type="predicted"/>
<feature type="non-terminal residue" evidence="2">
    <location>
        <position position="1"/>
    </location>
</feature>
<feature type="region of interest" description="Disordered" evidence="1">
    <location>
        <begin position="1"/>
        <end position="254"/>
    </location>
</feature>
<feature type="compositionally biased region" description="Basic residues" evidence="1">
    <location>
        <begin position="177"/>
        <end position="207"/>
    </location>
</feature>
<feature type="compositionally biased region" description="Basic and acidic residues" evidence="1">
    <location>
        <begin position="12"/>
        <end position="25"/>
    </location>
</feature>
<dbReference type="EMBL" id="CADCTX010000195">
    <property type="protein sequence ID" value="CAA9305989.1"/>
    <property type="molecule type" value="Genomic_DNA"/>
</dbReference>
<feature type="compositionally biased region" description="Basic residues" evidence="1">
    <location>
        <begin position="50"/>
        <end position="76"/>
    </location>
</feature>
<feature type="compositionally biased region" description="Basic and acidic residues" evidence="1">
    <location>
        <begin position="127"/>
        <end position="141"/>
    </location>
</feature>
<feature type="compositionally biased region" description="Basic and acidic residues" evidence="1">
    <location>
        <begin position="36"/>
        <end position="47"/>
    </location>
</feature>
<protein>
    <submittedName>
        <fullName evidence="2">Uncharacterized protein</fullName>
    </submittedName>
</protein>
<sequence>CPPAGGALQRGHPADRRARRAELPARHGGLHAGARGVERPPAREHGARGVLRHPRAGPGHRPRGAPHRARRHRVRRGDRGAGRARLPAHLAHGARPRVRRRDARAGGQLLVRGRRVGAGHRRPAVLPERRHEPHPRGEPRGVPRGAHHPGHRGGQPGAHAQRAGVGGRRALGEHLPHRARRPHRPGHRRGARVGRPRRPAHRARARARGPAGGHRQRDRLRQRARARARHGQVLAAALRARADRRGGRGWRASL</sequence>
<feature type="compositionally biased region" description="Basic residues" evidence="1">
    <location>
        <begin position="92"/>
        <end position="102"/>
    </location>
</feature>
<evidence type="ECO:0000313" key="2">
    <source>
        <dbReference type="EMBL" id="CAA9305989.1"/>
    </source>
</evidence>